<dbReference type="Proteomes" id="UP001489004">
    <property type="component" value="Unassembled WGS sequence"/>
</dbReference>
<name>A0AAW1PEW5_9CHLO</name>
<dbReference type="PANTHER" id="PTHR38019:SF1">
    <property type="entry name" value="N-ACETYLTRANSFERASE DOMAIN-CONTAINING PROTEIN"/>
    <property type="match status" value="1"/>
</dbReference>
<accession>A0AAW1PEW5</accession>
<evidence type="ECO:0000313" key="2">
    <source>
        <dbReference type="EMBL" id="KAK9807013.1"/>
    </source>
</evidence>
<dbReference type="EMBL" id="JALJOR010000013">
    <property type="protein sequence ID" value="KAK9807013.1"/>
    <property type="molecule type" value="Genomic_DNA"/>
</dbReference>
<keyword evidence="3" id="KW-1185">Reference proteome</keyword>
<gene>
    <name evidence="2" type="ORF">WJX72_010773</name>
</gene>
<comment type="caution">
    <text evidence="2">The sequence shown here is derived from an EMBL/GenBank/DDBJ whole genome shotgun (WGS) entry which is preliminary data.</text>
</comment>
<sequence>MIDCSEAPQATHLFDGQPANSLAGSAQGLDKLLQAAHQQRVKQLRRIQQMRKATEQQLHLQRSYEEKQQKELLRAQVQAAERRRAAAEKALNDVLVEKRRHEAALAAQERADAVRRAAEEKLRRADGLAAALAAEKAQQQAEKKKRAENVAVRRQEIYQRGLAALEERKRALAEKERAAEANLQAATTLRQETEHHKHQHEQQREAQRRQAQERAEQDLQNRTRYFQRKQLQREHTMQRKSQEAEAVRRAHAEEMRLRQDYIRQRLSLKEQRDAAELHALNKKIKEKMNRAVLIEQQRQTLMTEMQRIRKDIARQEQWLKESFERMEHTGRFELPPELAELENSGIVPLTSRSVSSPGSVPHPKPAATRPLSARPAVAKSAPSGQTYAARHKRPQSASARPKPEPFTVEARANQSLAVLLEAEQAKEAEREAILATVTDKRERRRLGKLFSLERANASAAISTLVEHAGANPASQELDKD</sequence>
<dbReference type="AlphaFoldDB" id="A0AAW1PEW5"/>
<feature type="region of interest" description="Disordered" evidence="1">
    <location>
        <begin position="190"/>
        <end position="223"/>
    </location>
</feature>
<feature type="compositionally biased region" description="Basic and acidic residues" evidence="1">
    <location>
        <begin position="191"/>
        <end position="221"/>
    </location>
</feature>
<evidence type="ECO:0000256" key="1">
    <source>
        <dbReference type="SAM" id="MobiDB-lite"/>
    </source>
</evidence>
<evidence type="ECO:0000313" key="3">
    <source>
        <dbReference type="Proteomes" id="UP001489004"/>
    </source>
</evidence>
<feature type="region of interest" description="Disordered" evidence="1">
    <location>
        <begin position="349"/>
        <end position="408"/>
    </location>
</feature>
<protein>
    <submittedName>
        <fullName evidence="2">Uncharacterized protein</fullName>
    </submittedName>
</protein>
<reference evidence="2 3" key="1">
    <citation type="journal article" date="2024" name="Nat. Commun.">
        <title>Phylogenomics reveals the evolutionary origins of lichenization in chlorophyte algae.</title>
        <authorList>
            <person name="Puginier C."/>
            <person name="Libourel C."/>
            <person name="Otte J."/>
            <person name="Skaloud P."/>
            <person name="Haon M."/>
            <person name="Grisel S."/>
            <person name="Petersen M."/>
            <person name="Berrin J.G."/>
            <person name="Delaux P.M."/>
            <person name="Dal Grande F."/>
            <person name="Keller J."/>
        </authorList>
    </citation>
    <scope>NUCLEOTIDE SEQUENCE [LARGE SCALE GENOMIC DNA]</scope>
    <source>
        <strain evidence="2 3">SAG 2043</strain>
    </source>
</reference>
<organism evidence="2 3">
    <name type="scientific">[Myrmecia] bisecta</name>
    <dbReference type="NCBI Taxonomy" id="41462"/>
    <lineage>
        <taxon>Eukaryota</taxon>
        <taxon>Viridiplantae</taxon>
        <taxon>Chlorophyta</taxon>
        <taxon>core chlorophytes</taxon>
        <taxon>Trebouxiophyceae</taxon>
        <taxon>Trebouxiales</taxon>
        <taxon>Trebouxiaceae</taxon>
        <taxon>Myrmecia</taxon>
    </lineage>
</organism>
<proteinExistence type="predicted"/>
<dbReference type="PANTHER" id="PTHR38019">
    <property type="entry name" value="KDA ANTIGEN P200, PUTATIVE-RELATED"/>
    <property type="match status" value="1"/>
</dbReference>